<organism evidence="3 4">
    <name type="scientific">Tomitella fengzijianii</name>
    <dbReference type="NCBI Taxonomy" id="2597660"/>
    <lineage>
        <taxon>Bacteria</taxon>
        <taxon>Bacillati</taxon>
        <taxon>Actinomycetota</taxon>
        <taxon>Actinomycetes</taxon>
        <taxon>Mycobacteriales</taxon>
        <taxon>Tomitella</taxon>
    </lineage>
</organism>
<dbReference type="Pfam" id="PF01451">
    <property type="entry name" value="LMWPc"/>
    <property type="match status" value="2"/>
</dbReference>
<accession>A0A516X267</accession>
<dbReference type="Gene3D" id="3.40.50.2300">
    <property type="match status" value="2"/>
</dbReference>
<dbReference type="CDD" id="cd16345">
    <property type="entry name" value="LMWP_ArsC"/>
    <property type="match status" value="1"/>
</dbReference>
<dbReference type="InterPro" id="IPR023485">
    <property type="entry name" value="Ptyr_pPase"/>
</dbReference>
<dbReference type="PANTHER" id="PTHR43428">
    <property type="entry name" value="ARSENATE REDUCTASE"/>
    <property type="match status" value="1"/>
</dbReference>
<evidence type="ECO:0000313" key="3">
    <source>
        <dbReference type="EMBL" id="QDQ97168.1"/>
    </source>
</evidence>
<name>A0A516X267_9ACTN</name>
<dbReference type="SUPFAM" id="SSF52788">
    <property type="entry name" value="Phosphotyrosine protein phosphatases I"/>
    <property type="match status" value="2"/>
</dbReference>
<dbReference type="AlphaFoldDB" id="A0A516X267"/>
<proteinExistence type="predicted"/>
<protein>
    <submittedName>
        <fullName evidence="3">Protein tyrosine phosphatase</fullName>
    </submittedName>
</protein>
<dbReference type="SMART" id="SM00226">
    <property type="entry name" value="LMWPc"/>
    <property type="match status" value="2"/>
</dbReference>
<dbReference type="PANTHER" id="PTHR43428:SF1">
    <property type="entry name" value="ARSENATE REDUCTASE"/>
    <property type="match status" value="1"/>
</dbReference>
<evidence type="ECO:0000259" key="2">
    <source>
        <dbReference type="SMART" id="SM00226"/>
    </source>
</evidence>
<dbReference type="KEGG" id="toy:FO059_07250"/>
<dbReference type="GO" id="GO:0046685">
    <property type="term" value="P:response to arsenic-containing substance"/>
    <property type="evidence" value="ECO:0007669"/>
    <property type="project" value="UniProtKB-KW"/>
</dbReference>
<feature type="domain" description="Phosphotyrosine protein phosphatase I" evidence="2">
    <location>
        <begin position="151"/>
        <end position="281"/>
    </location>
</feature>
<dbReference type="Proteomes" id="UP000317344">
    <property type="component" value="Chromosome"/>
</dbReference>
<dbReference type="EMBL" id="CP041765">
    <property type="protein sequence ID" value="QDQ97168.1"/>
    <property type="molecule type" value="Genomic_DNA"/>
</dbReference>
<sequence length="288" mass="30547">MPEQTPSAPKPSVLFVCVHNAGRSQMAAGFLRHLAGDRIDVRSAGSTPADQINPVAVQAMLEEGIDIAAEQPKILTTEAVQDSDVVITMGCGDTCPFYPGKRYEDWTLDDPAGQGIDAVRPIRDEIRDRIERLVDELLAPADAELASDHAPSVLFVCVKNGGKSQMAAALMRQIAGDSVEVYSAGTAPGSSLNAQSVASVAEVGASMAGEHPKPIDPALLRTVDRVVVIGDEAVVEPTPGMAGTIETWNIDEPSDRGIEGEERMRLIRDELAEKARGLLSELVVSSKA</sequence>
<evidence type="ECO:0000256" key="1">
    <source>
        <dbReference type="ARBA" id="ARBA00022849"/>
    </source>
</evidence>
<reference evidence="3 4" key="1">
    <citation type="submission" date="2019-07" db="EMBL/GenBank/DDBJ databases">
        <title>Tomitella cavernea sp. nov., an actinomycete isolated from soil.</title>
        <authorList>
            <person name="Cheng J."/>
        </authorList>
    </citation>
    <scope>NUCLEOTIDE SEQUENCE [LARGE SCALE GENOMIC DNA]</scope>
    <source>
        <strain evidence="3 4">HY188</strain>
    </source>
</reference>
<keyword evidence="1" id="KW-0059">Arsenical resistance</keyword>
<evidence type="ECO:0000313" key="4">
    <source>
        <dbReference type="Proteomes" id="UP000317344"/>
    </source>
</evidence>
<dbReference type="OrthoDB" id="9799372at2"/>
<dbReference type="InterPro" id="IPR036196">
    <property type="entry name" value="Ptyr_pPase_sf"/>
</dbReference>
<reference evidence="3 4" key="2">
    <citation type="submission" date="2019-07" db="EMBL/GenBank/DDBJ databases">
        <authorList>
            <person name="Huang Y."/>
        </authorList>
    </citation>
    <scope>NUCLEOTIDE SEQUENCE [LARGE SCALE GENOMIC DNA]</scope>
    <source>
        <strain evidence="3 4">HY188</strain>
    </source>
</reference>
<gene>
    <name evidence="3" type="ORF">FO059_07250</name>
</gene>
<keyword evidence="4" id="KW-1185">Reference proteome</keyword>
<feature type="domain" description="Phosphotyrosine protein phosphatase I" evidence="2">
    <location>
        <begin position="11"/>
        <end position="136"/>
    </location>
</feature>